<feature type="transmembrane region" description="Helical" evidence="3">
    <location>
        <begin position="160"/>
        <end position="180"/>
    </location>
</feature>
<dbReference type="GO" id="GO:0016747">
    <property type="term" value="F:acyltransferase activity, transferring groups other than amino-acyl groups"/>
    <property type="evidence" value="ECO:0007669"/>
    <property type="project" value="InterPro"/>
</dbReference>
<dbReference type="EMBL" id="JACHHE010000002">
    <property type="protein sequence ID" value="MBB5179378.1"/>
    <property type="molecule type" value="Genomic_DNA"/>
</dbReference>
<comment type="similarity">
    <text evidence="2">Belongs to the acyltransferase 3 family.</text>
</comment>
<feature type="transmembrane region" description="Helical" evidence="3">
    <location>
        <begin position="12"/>
        <end position="28"/>
    </location>
</feature>
<protein>
    <submittedName>
        <fullName evidence="5">Peptidoglycan/LPS O-acetylase OafA/YrhL</fullName>
    </submittedName>
</protein>
<keyword evidence="6" id="KW-1185">Reference proteome</keyword>
<feature type="transmembrane region" description="Helical" evidence="3">
    <location>
        <begin position="48"/>
        <end position="66"/>
    </location>
</feature>
<evidence type="ECO:0000256" key="2">
    <source>
        <dbReference type="ARBA" id="ARBA00007400"/>
    </source>
</evidence>
<feature type="transmembrane region" description="Helical" evidence="3">
    <location>
        <begin position="263"/>
        <end position="285"/>
    </location>
</feature>
<evidence type="ECO:0000256" key="1">
    <source>
        <dbReference type="ARBA" id="ARBA00004370"/>
    </source>
</evidence>
<dbReference type="OrthoDB" id="290051at2"/>
<feature type="domain" description="Acyltransferase 3" evidence="4">
    <location>
        <begin position="8"/>
        <end position="312"/>
    </location>
</feature>
<dbReference type="PANTHER" id="PTHR23028">
    <property type="entry name" value="ACETYLTRANSFERASE"/>
    <property type="match status" value="1"/>
</dbReference>
<dbReference type="Proteomes" id="UP000525923">
    <property type="component" value="Unassembled WGS sequence"/>
</dbReference>
<gene>
    <name evidence="5" type="ORF">HNQ44_000802</name>
</gene>
<evidence type="ECO:0000313" key="6">
    <source>
        <dbReference type="Proteomes" id="UP000525923"/>
    </source>
</evidence>
<evidence type="ECO:0000313" key="5">
    <source>
        <dbReference type="EMBL" id="MBB5179378.1"/>
    </source>
</evidence>
<dbReference type="GO" id="GO:0000271">
    <property type="term" value="P:polysaccharide biosynthetic process"/>
    <property type="evidence" value="ECO:0007669"/>
    <property type="project" value="TreeGrafter"/>
</dbReference>
<dbReference type="PANTHER" id="PTHR23028:SF53">
    <property type="entry name" value="ACYL_TRANSF_3 DOMAIN-CONTAINING PROTEIN"/>
    <property type="match status" value="1"/>
</dbReference>
<dbReference type="GO" id="GO:0016020">
    <property type="term" value="C:membrane"/>
    <property type="evidence" value="ECO:0007669"/>
    <property type="project" value="TreeGrafter"/>
</dbReference>
<accession>A0A7W8FRU1</accession>
<proteinExistence type="inferred from homology"/>
<dbReference type="Pfam" id="PF01757">
    <property type="entry name" value="Acyl_transf_3"/>
    <property type="match status" value="1"/>
</dbReference>
<organism evidence="5 6">
    <name type="scientific">Planococcus koreensis</name>
    <dbReference type="NCBI Taxonomy" id="112331"/>
    <lineage>
        <taxon>Bacteria</taxon>
        <taxon>Bacillati</taxon>
        <taxon>Bacillota</taxon>
        <taxon>Bacilli</taxon>
        <taxon>Bacillales</taxon>
        <taxon>Caryophanaceae</taxon>
        <taxon>Planococcus</taxon>
    </lineage>
</organism>
<feature type="transmembrane region" description="Helical" evidence="3">
    <location>
        <begin position="218"/>
        <end position="251"/>
    </location>
</feature>
<keyword evidence="3" id="KW-1133">Transmembrane helix</keyword>
<dbReference type="AlphaFoldDB" id="A0A7W8FRU1"/>
<name>A0A7W8FRU1_9BACL</name>
<comment type="subcellular location">
    <subcellularLocation>
        <location evidence="1">Membrane</location>
    </subcellularLocation>
</comment>
<evidence type="ECO:0000259" key="4">
    <source>
        <dbReference type="Pfam" id="PF01757"/>
    </source>
</evidence>
<dbReference type="InterPro" id="IPR050879">
    <property type="entry name" value="Acyltransferase_3"/>
</dbReference>
<feature type="transmembrane region" description="Helical" evidence="3">
    <location>
        <begin position="297"/>
        <end position="317"/>
    </location>
</feature>
<keyword evidence="3" id="KW-0472">Membrane</keyword>
<feature type="transmembrane region" description="Helical" evidence="3">
    <location>
        <begin position="86"/>
        <end position="105"/>
    </location>
</feature>
<keyword evidence="3" id="KW-0812">Transmembrane</keyword>
<feature type="transmembrane region" description="Helical" evidence="3">
    <location>
        <begin position="133"/>
        <end position="153"/>
    </location>
</feature>
<evidence type="ECO:0000256" key="3">
    <source>
        <dbReference type="SAM" id="Phobius"/>
    </source>
</evidence>
<reference evidence="5 6" key="1">
    <citation type="submission" date="2020-08" db="EMBL/GenBank/DDBJ databases">
        <title>Genomic Encyclopedia of Type Strains, Phase IV (KMG-IV): sequencing the most valuable type-strain genomes for metagenomic binning, comparative biology and taxonomic classification.</title>
        <authorList>
            <person name="Goeker M."/>
        </authorList>
    </citation>
    <scope>NUCLEOTIDE SEQUENCE [LARGE SCALE GENOMIC DNA]</scope>
    <source>
        <strain evidence="5 6">DSM 15895</strain>
    </source>
</reference>
<sequence>MDNNKRFQELDALRGLAALAVVLFHYTTRYDELYGHAKMNYLDISHGHLGVNLFFIISGFVIFMTITKTKEANIFAKKRIIRLYPAYIASVIITFMTVALFGLPGREVSLIDALWNLTMLQSFIPNIEFVDGAYWSLGVEITFYILVGVVLYFGQKKKIVLLSLIWLIGSGIIESLSILFPHRLTSILASYSITDYTHLFVAGIMFYLVKVSGQKRHYLILALCLIYDYLFMDIYSNFFVTLFFFIFYLLIKEKMVFINIRPLVFLGTISYSFYLVHQNIGYIVINEMEERGLLNEIYLVVPILLTIGIATLLTYYVEKPIVKYFSIRMKDKRIKKEKKINIGRNRTTI</sequence>
<comment type="caution">
    <text evidence="5">The sequence shown here is derived from an EMBL/GenBank/DDBJ whole genome shotgun (WGS) entry which is preliminary data.</text>
</comment>
<dbReference type="RefSeq" id="WP_135501683.1">
    <property type="nucleotide sequence ID" value="NZ_JACHHE010000002.1"/>
</dbReference>
<dbReference type="InterPro" id="IPR002656">
    <property type="entry name" value="Acyl_transf_3_dom"/>
</dbReference>